<name>A0A6A4I0A3_9AGAR</name>
<dbReference type="GO" id="GO:0001682">
    <property type="term" value="P:tRNA 5'-leader removal"/>
    <property type="evidence" value="ECO:0007669"/>
    <property type="project" value="InterPro"/>
</dbReference>
<dbReference type="GO" id="GO:0005730">
    <property type="term" value="C:nucleolus"/>
    <property type="evidence" value="ECO:0007669"/>
    <property type="project" value="TreeGrafter"/>
</dbReference>
<evidence type="ECO:0000256" key="2">
    <source>
        <dbReference type="ARBA" id="ARBA00022694"/>
    </source>
</evidence>
<dbReference type="OrthoDB" id="24745at2759"/>
<organism evidence="3 4">
    <name type="scientific">Gymnopus androsaceus JB14</name>
    <dbReference type="NCBI Taxonomy" id="1447944"/>
    <lineage>
        <taxon>Eukaryota</taxon>
        <taxon>Fungi</taxon>
        <taxon>Dikarya</taxon>
        <taxon>Basidiomycota</taxon>
        <taxon>Agaricomycotina</taxon>
        <taxon>Agaricomycetes</taxon>
        <taxon>Agaricomycetidae</taxon>
        <taxon>Agaricales</taxon>
        <taxon>Marasmiineae</taxon>
        <taxon>Omphalotaceae</taxon>
        <taxon>Gymnopus</taxon>
    </lineage>
</organism>
<dbReference type="AlphaFoldDB" id="A0A6A4I0A3"/>
<keyword evidence="4" id="KW-1185">Reference proteome</keyword>
<evidence type="ECO:0000313" key="3">
    <source>
        <dbReference type="EMBL" id="KAE9403916.1"/>
    </source>
</evidence>
<proteinExistence type="inferred from homology"/>
<dbReference type="Gene3D" id="3.30.70.3250">
    <property type="entry name" value="Ribonuclease P, Pop5 subunit"/>
    <property type="match status" value="1"/>
</dbReference>
<dbReference type="SUPFAM" id="SSF160350">
    <property type="entry name" value="Rnp2-like"/>
    <property type="match status" value="1"/>
</dbReference>
<evidence type="ECO:0000256" key="1">
    <source>
        <dbReference type="ARBA" id="ARBA00010800"/>
    </source>
</evidence>
<dbReference type="PANTHER" id="PTHR15441:SF2">
    <property type="entry name" value="RIBONUCLEASE P_MRP PROTEIN SUBUNIT POP5"/>
    <property type="match status" value="1"/>
</dbReference>
<evidence type="ECO:0000313" key="4">
    <source>
        <dbReference type="Proteomes" id="UP000799118"/>
    </source>
</evidence>
<protein>
    <submittedName>
        <fullName evidence="3">Uncharacterized protein</fullName>
    </submittedName>
</protein>
<dbReference type="Pfam" id="PF01900">
    <property type="entry name" value="RNase_P_Rpp14"/>
    <property type="match status" value="1"/>
</dbReference>
<dbReference type="EMBL" id="ML769421">
    <property type="protein sequence ID" value="KAE9403916.1"/>
    <property type="molecule type" value="Genomic_DNA"/>
</dbReference>
<dbReference type="InterPro" id="IPR038085">
    <property type="entry name" value="Rnp2-like_sf"/>
</dbReference>
<dbReference type="GO" id="GO:0033204">
    <property type="term" value="F:ribonuclease P RNA binding"/>
    <property type="evidence" value="ECO:0007669"/>
    <property type="project" value="TreeGrafter"/>
</dbReference>
<gene>
    <name evidence="3" type="ORF">BT96DRAFT_854384</name>
</gene>
<reference evidence="3" key="1">
    <citation type="journal article" date="2019" name="Environ. Microbiol.">
        <title>Fungal ecological strategies reflected in gene transcription - a case study of two litter decomposers.</title>
        <authorList>
            <person name="Barbi F."/>
            <person name="Kohler A."/>
            <person name="Barry K."/>
            <person name="Baskaran P."/>
            <person name="Daum C."/>
            <person name="Fauchery L."/>
            <person name="Ihrmark K."/>
            <person name="Kuo A."/>
            <person name="LaButti K."/>
            <person name="Lipzen A."/>
            <person name="Morin E."/>
            <person name="Grigoriev I.V."/>
            <person name="Henrissat B."/>
            <person name="Lindahl B."/>
            <person name="Martin F."/>
        </authorList>
    </citation>
    <scope>NUCLEOTIDE SEQUENCE</scope>
    <source>
        <strain evidence="3">JB14</strain>
    </source>
</reference>
<accession>A0A6A4I0A3</accession>
<sequence length="194" mass="21270">MVRFKNRWFVVEFIPISTSTPLASTSDSRASLSNDTFDGFNGKQIYSALKQSVLCHYGDVGWGAVGLSLTVKYYSPQTHLCILRVARDHHKIAWGAITLLQLELEGTQVRWVPHVVHVSGTIKQAQIAAISHNRVVIARFRASAKAGAKAGVGSNSYHAHTPAAPNMSLGSDMHMDSYDAYLESSSREIEALQD</sequence>
<dbReference type="PANTHER" id="PTHR15441">
    <property type="entry name" value="RIBONUCLEASE P PROTEIN SUBUNIT P14"/>
    <property type="match status" value="1"/>
</dbReference>
<dbReference type="Proteomes" id="UP000799118">
    <property type="component" value="Unassembled WGS sequence"/>
</dbReference>
<dbReference type="GO" id="GO:0000172">
    <property type="term" value="C:ribonuclease MRP complex"/>
    <property type="evidence" value="ECO:0007669"/>
    <property type="project" value="TreeGrafter"/>
</dbReference>
<keyword evidence="2" id="KW-0819">tRNA processing</keyword>
<dbReference type="GO" id="GO:0030681">
    <property type="term" value="C:multimeric ribonuclease P complex"/>
    <property type="evidence" value="ECO:0007669"/>
    <property type="project" value="TreeGrafter"/>
</dbReference>
<comment type="similarity">
    <text evidence="1">Belongs to the eukaryotic/archaeal RNase P protein component 2 family.</text>
</comment>
<dbReference type="InterPro" id="IPR002759">
    <property type="entry name" value="Pop5/Rpp14/Rnp2-like"/>
</dbReference>